<protein>
    <recommendedName>
        <fullName evidence="3">ER membrane protein complex subunit 4</fullName>
    </recommendedName>
</protein>
<keyword evidence="6 9" id="KW-1133">Transmembrane helix</keyword>
<dbReference type="InterPro" id="IPR009445">
    <property type="entry name" value="TMEM85/Emc4"/>
</dbReference>
<feature type="transmembrane region" description="Helical" evidence="9">
    <location>
        <begin position="133"/>
        <end position="150"/>
    </location>
</feature>
<reference evidence="10" key="1">
    <citation type="submission" date="2021-01" db="EMBL/GenBank/DDBJ databases">
        <authorList>
            <person name="Corre E."/>
            <person name="Pelletier E."/>
            <person name="Niang G."/>
            <person name="Scheremetjew M."/>
            <person name="Finn R."/>
            <person name="Kale V."/>
            <person name="Holt S."/>
            <person name="Cochrane G."/>
            <person name="Meng A."/>
            <person name="Brown T."/>
            <person name="Cohen L."/>
        </authorList>
    </citation>
    <scope>NUCLEOTIDE SEQUENCE</scope>
    <source>
        <strain evidence="10">SL-175</strain>
    </source>
</reference>
<evidence type="ECO:0000256" key="5">
    <source>
        <dbReference type="ARBA" id="ARBA00022824"/>
    </source>
</evidence>
<comment type="subcellular location">
    <subcellularLocation>
        <location evidence="1">Endoplasmic reticulum membrane</location>
        <topology evidence="1">Multi-pass membrane protein</topology>
    </subcellularLocation>
</comment>
<evidence type="ECO:0000256" key="4">
    <source>
        <dbReference type="ARBA" id="ARBA00022692"/>
    </source>
</evidence>
<keyword evidence="7 9" id="KW-0472">Membrane</keyword>
<dbReference type="PANTHER" id="PTHR19315">
    <property type="entry name" value="ER MEMBRANE PROTEIN COMPLEX SUBUNIT 4"/>
    <property type="match status" value="1"/>
</dbReference>
<evidence type="ECO:0000256" key="7">
    <source>
        <dbReference type="ARBA" id="ARBA00023136"/>
    </source>
</evidence>
<evidence type="ECO:0000256" key="3">
    <source>
        <dbReference type="ARBA" id="ARBA00020820"/>
    </source>
</evidence>
<evidence type="ECO:0000256" key="9">
    <source>
        <dbReference type="SAM" id="Phobius"/>
    </source>
</evidence>
<proteinExistence type="inferred from homology"/>
<name>A0A7S0SMT1_9CHLO</name>
<comment type="similarity">
    <text evidence="2">Belongs to the EMC4 family.</text>
</comment>
<gene>
    <name evidence="10" type="ORF">MANT1106_LOCUS12956</name>
</gene>
<evidence type="ECO:0000256" key="6">
    <source>
        <dbReference type="ARBA" id="ARBA00022989"/>
    </source>
</evidence>
<dbReference type="GO" id="GO:0005789">
    <property type="term" value="C:endoplasmic reticulum membrane"/>
    <property type="evidence" value="ECO:0007669"/>
    <property type="project" value="UniProtKB-SubCell"/>
</dbReference>
<evidence type="ECO:0000313" key="10">
    <source>
        <dbReference type="EMBL" id="CAD8710270.1"/>
    </source>
</evidence>
<accession>A0A7S0SMT1</accession>
<evidence type="ECO:0000256" key="2">
    <source>
        <dbReference type="ARBA" id="ARBA00007715"/>
    </source>
</evidence>
<feature type="transmembrane region" description="Helical" evidence="9">
    <location>
        <begin position="92"/>
        <end position="112"/>
    </location>
</feature>
<evidence type="ECO:0000256" key="8">
    <source>
        <dbReference type="SAM" id="MobiDB-lite"/>
    </source>
</evidence>
<organism evidence="10">
    <name type="scientific">Mantoniella antarctica</name>
    <dbReference type="NCBI Taxonomy" id="81844"/>
    <lineage>
        <taxon>Eukaryota</taxon>
        <taxon>Viridiplantae</taxon>
        <taxon>Chlorophyta</taxon>
        <taxon>Mamiellophyceae</taxon>
        <taxon>Mamiellales</taxon>
        <taxon>Mamiellaceae</taxon>
        <taxon>Mantoniella</taxon>
    </lineage>
</organism>
<dbReference type="AlphaFoldDB" id="A0A7S0SMT1"/>
<dbReference type="Pfam" id="PF06417">
    <property type="entry name" value="EMC4"/>
    <property type="match status" value="1"/>
</dbReference>
<dbReference type="EMBL" id="HBFC01021710">
    <property type="protein sequence ID" value="CAD8710270.1"/>
    <property type="molecule type" value="Transcribed_RNA"/>
</dbReference>
<feature type="region of interest" description="Disordered" evidence="8">
    <location>
        <begin position="1"/>
        <end position="24"/>
    </location>
</feature>
<evidence type="ECO:0000256" key="1">
    <source>
        <dbReference type="ARBA" id="ARBA00004477"/>
    </source>
</evidence>
<keyword evidence="4 9" id="KW-0812">Transmembrane</keyword>
<sequence>MDAKWRLEFNDPSTSGSTPPTNPPGYISLKELGDESGAGGAGGKGVTKAGIDQHALALTPAVRQSKAYTFAMSNIQSIGMMGFMMYMSGNGVQIFSIMVTFGGIFQPIKAILASGLTFERFADVHSDMTGPRALFCAIQVLGLGMALYKLNAMGLLPTHASDWVSNMKPPTPVEHAYGGTAL</sequence>
<keyword evidence="5" id="KW-0256">Endoplasmic reticulum</keyword>